<dbReference type="Pfam" id="PF05071">
    <property type="entry name" value="NDUFA12"/>
    <property type="match status" value="1"/>
</dbReference>
<keyword evidence="3" id="KW-1185">Reference proteome</keyword>
<dbReference type="STRING" id="51670.SAMN04488557_1936"/>
<feature type="compositionally biased region" description="Basic and acidic residues" evidence="1">
    <location>
        <begin position="116"/>
        <end position="132"/>
    </location>
</feature>
<gene>
    <name evidence="2" type="ORF">SAMN04488557_1936</name>
</gene>
<dbReference type="Proteomes" id="UP000199423">
    <property type="component" value="Unassembled WGS sequence"/>
</dbReference>
<sequence length="132" mass="15147">MGLLSEIFSWWGGNTWGTRLFTLRKGKQVGQDEFGNRYFVQKSGVGPLGVPARWVIYPKLSEASQVPPDWHGWLHYTVDTIPTDERYHRRPWQKPHQANLTGTPLAYRPKGSILGKGERAKSTSDYKAWKPH</sequence>
<dbReference type="OrthoDB" id="9795340at2"/>
<dbReference type="EMBL" id="FPCH01000002">
    <property type="protein sequence ID" value="SFV33344.1"/>
    <property type="molecule type" value="Genomic_DNA"/>
</dbReference>
<evidence type="ECO:0000313" key="2">
    <source>
        <dbReference type="EMBL" id="SFV33344.1"/>
    </source>
</evidence>
<dbReference type="AlphaFoldDB" id="A0A1I7NF99"/>
<evidence type="ECO:0000256" key="1">
    <source>
        <dbReference type="SAM" id="MobiDB-lite"/>
    </source>
</evidence>
<keyword evidence="2" id="KW-0830">Ubiquinone</keyword>
<accession>A0A1I7NF99</accession>
<dbReference type="GO" id="GO:0006979">
    <property type="term" value="P:response to oxidative stress"/>
    <property type="evidence" value="ECO:0007669"/>
    <property type="project" value="TreeGrafter"/>
</dbReference>
<dbReference type="GO" id="GO:0045271">
    <property type="term" value="C:respiratory chain complex I"/>
    <property type="evidence" value="ECO:0007669"/>
    <property type="project" value="InterPro"/>
</dbReference>
<organism evidence="2 3">
    <name type="scientific">Hyphomicrobium facile</name>
    <dbReference type="NCBI Taxonomy" id="51670"/>
    <lineage>
        <taxon>Bacteria</taxon>
        <taxon>Pseudomonadati</taxon>
        <taxon>Pseudomonadota</taxon>
        <taxon>Alphaproteobacteria</taxon>
        <taxon>Hyphomicrobiales</taxon>
        <taxon>Hyphomicrobiaceae</taxon>
        <taxon>Hyphomicrobium</taxon>
    </lineage>
</organism>
<dbReference type="InterPro" id="IPR007763">
    <property type="entry name" value="NDUFA12"/>
</dbReference>
<reference evidence="3" key="1">
    <citation type="submission" date="2016-10" db="EMBL/GenBank/DDBJ databases">
        <authorList>
            <person name="Varghese N."/>
            <person name="Submissions S."/>
        </authorList>
    </citation>
    <scope>NUCLEOTIDE SEQUENCE [LARGE SCALE GENOMIC DNA]</scope>
    <source>
        <strain evidence="3">DSM 1565</strain>
    </source>
</reference>
<name>A0A1I7NF99_9HYPH</name>
<dbReference type="PANTHER" id="PTHR12910:SF2">
    <property type="entry name" value="NADH DEHYDROGENASE [UBIQUINONE] 1 ALPHA SUBCOMPLEX SUBUNIT 12"/>
    <property type="match status" value="1"/>
</dbReference>
<dbReference type="NCBIfam" id="NF006040">
    <property type="entry name" value="PRK08183.1"/>
    <property type="match status" value="1"/>
</dbReference>
<dbReference type="RefSeq" id="WP_092867420.1">
    <property type="nucleotide sequence ID" value="NZ_FPCH01000002.1"/>
</dbReference>
<protein>
    <submittedName>
        <fullName evidence="2">NADH:ubiquinone oxidoreductase subunit</fullName>
    </submittedName>
</protein>
<feature type="region of interest" description="Disordered" evidence="1">
    <location>
        <begin position="92"/>
        <end position="132"/>
    </location>
</feature>
<evidence type="ECO:0000313" key="3">
    <source>
        <dbReference type="Proteomes" id="UP000199423"/>
    </source>
</evidence>
<proteinExistence type="predicted"/>
<dbReference type="PANTHER" id="PTHR12910">
    <property type="entry name" value="NADH-UBIQUINONE OXIDOREDUCTASE SUBUNIT B17.2"/>
    <property type="match status" value="1"/>
</dbReference>